<dbReference type="InterPro" id="IPR021109">
    <property type="entry name" value="Peptidase_aspartic_dom_sf"/>
</dbReference>
<comment type="caution">
    <text evidence="3">The sequence shown here is derived from an EMBL/GenBank/DDBJ whole genome shotgun (WGS) entry which is preliminary data.</text>
</comment>
<dbReference type="EMBL" id="BKCJ010280686">
    <property type="protein sequence ID" value="GEZ45299.1"/>
    <property type="molecule type" value="Genomic_DNA"/>
</dbReference>
<dbReference type="Pfam" id="PF03732">
    <property type="entry name" value="Retrotrans_gag"/>
    <property type="match status" value="1"/>
</dbReference>
<evidence type="ECO:0000313" key="3">
    <source>
        <dbReference type="EMBL" id="GEZ45299.1"/>
    </source>
</evidence>
<dbReference type="GO" id="GO:0003964">
    <property type="term" value="F:RNA-directed DNA polymerase activity"/>
    <property type="evidence" value="ECO:0007669"/>
    <property type="project" value="UniProtKB-KW"/>
</dbReference>
<feature type="domain" description="Retrotransposon gag" evidence="2">
    <location>
        <begin position="91"/>
        <end position="149"/>
    </location>
</feature>
<gene>
    <name evidence="3" type="ORF">Tci_517272</name>
</gene>
<evidence type="ECO:0000256" key="1">
    <source>
        <dbReference type="SAM" id="MobiDB-lite"/>
    </source>
</evidence>
<accession>A0A699I9R0</accession>
<dbReference type="PANTHER" id="PTHR33067">
    <property type="entry name" value="RNA-DIRECTED DNA POLYMERASE-RELATED"/>
    <property type="match status" value="1"/>
</dbReference>
<organism evidence="3">
    <name type="scientific">Tanacetum cinerariifolium</name>
    <name type="common">Dalmatian daisy</name>
    <name type="synonym">Chrysanthemum cinerariifolium</name>
    <dbReference type="NCBI Taxonomy" id="118510"/>
    <lineage>
        <taxon>Eukaryota</taxon>
        <taxon>Viridiplantae</taxon>
        <taxon>Streptophyta</taxon>
        <taxon>Embryophyta</taxon>
        <taxon>Tracheophyta</taxon>
        <taxon>Spermatophyta</taxon>
        <taxon>Magnoliopsida</taxon>
        <taxon>eudicotyledons</taxon>
        <taxon>Gunneridae</taxon>
        <taxon>Pentapetalae</taxon>
        <taxon>asterids</taxon>
        <taxon>campanulids</taxon>
        <taxon>Asterales</taxon>
        <taxon>Asteraceae</taxon>
        <taxon>Asteroideae</taxon>
        <taxon>Anthemideae</taxon>
        <taxon>Anthemidinae</taxon>
        <taxon>Tanacetum</taxon>
    </lineage>
</organism>
<name>A0A699I9R0_TANCI</name>
<dbReference type="PANTHER" id="PTHR33067:SF9">
    <property type="entry name" value="RNA-DIRECTED DNA POLYMERASE"/>
    <property type="match status" value="1"/>
</dbReference>
<keyword evidence="3" id="KW-0695">RNA-directed DNA polymerase</keyword>
<proteinExistence type="predicted"/>
<feature type="region of interest" description="Disordered" evidence="1">
    <location>
        <begin position="513"/>
        <end position="540"/>
    </location>
</feature>
<dbReference type="Gene3D" id="2.40.70.10">
    <property type="entry name" value="Acid Proteases"/>
    <property type="match status" value="1"/>
</dbReference>
<keyword evidence="3" id="KW-0808">Transferase</keyword>
<dbReference type="InterPro" id="IPR005162">
    <property type="entry name" value="Retrotrans_gag_dom"/>
</dbReference>
<feature type="compositionally biased region" description="Low complexity" evidence="1">
    <location>
        <begin position="516"/>
        <end position="530"/>
    </location>
</feature>
<sequence>MEELCQPSLNSRGEPISLIAIQATKFGLKNDMIQQVQNSCQFHGLPDDDANKHLNKFFHVTQSFKVNGVTDDALRLYLFPHSLTHYAIAWKYFPPSMVMKLINEITNFRQRPNESLFEAWEHYKLSVDRCPNHNMLPATQIDTFYNGLTLRHRDTINAATVGTFMKRHPEECYYLIKNMTTHHNDWNTLAQRTIVGQTQNVYAARAYQGLGTLPGNTITNPKEELKGITTRSGTAYQGPTIPTTSSSLPPVVELWNKLSLPELSPTYMTLKLADRSISRPVEVAEDVIVKVWTFHFLADFVVVDFDADPRVSLILKRSFLKTRRALILVFEGELTLQIGKEAITFNLDQTLRYSTNYNDITANRIDVIDMACEEYLQEVLGFSDVIASGNPTPYYDSIVSTFSPTLTPFRESDFILEEVDAFLSLEDDPTSPEVDQSVRKKCSKAFPLLVMLSIDQCPNHNMLPVTQIDTFYNGLTLRHHDTINAAARGTFMKRRPEECYDLIKNMTAHHNDWDTSAQRSESSSSITSSSDMEIAALKAE</sequence>
<dbReference type="AlphaFoldDB" id="A0A699I9R0"/>
<protein>
    <submittedName>
        <fullName evidence="3">Reverse transcriptase domain-containing protein</fullName>
    </submittedName>
</protein>
<evidence type="ECO:0000259" key="2">
    <source>
        <dbReference type="Pfam" id="PF03732"/>
    </source>
</evidence>
<reference evidence="3" key="1">
    <citation type="journal article" date="2019" name="Sci. Rep.">
        <title>Draft genome of Tanacetum cinerariifolium, the natural source of mosquito coil.</title>
        <authorList>
            <person name="Yamashiro T."/>
            <person name="Shiraishi A."/>
            <person name="Satake H."/>
            <person name="Nakayama K."/>
        </authorList>
    </citation>
    <scope>NUCLEOTIDE SEQUENCE</scope>
</reference>
<keyword evidence="3" id="KW-0548">Nucleotidyltransferase</keyword>